<dbReference type="EMBL" id="LOHF01000001">
    <property type="protein sequence ID" value="OUM75907.1"/>
    <property type="molecule type" value="Genomic_DNA"/>
</dbReference>
<gene>
    <name evidence="2" type="ORF">AUC60_02065</name>
</gene>
<accession>A0A1Y3P7U7</accession>
<keyword evidence="1" id="KW-0732">Signal</keyword>
<name>A0A1Y3P7U7_9PSED</name>
<sequence length="326" mass="36191">MFAGVPGTARRRTACVLTLWLSGALAPAMALTPVEQPIDPMAALEDFRSEDLAWTSSKMRDFMELWFDVTELDEPPCGPADMKLSPITTVCEYKPDNQADQSKPPRLLVGIVGKDANTARIVSVVSERALNDASWKCRPSQPGTVVCTPVGGDSAEADKLFTHWDKWLPRTESEWFAWYATDPEMRYIQSAVASGGTMPADIPRLLSWKKWQGEAMNTVRLERLVMIGQLCRVLDQADADTITRNAHAQLNYSRYALADQDKRRAKEWLRALRTGATQSARLSDATDEASCQRFAAPYGTLSKLLTWTDKPQEASPGVRASPRTLP</sequence>
<comment type="caution">
    <text evidence="2">The sequence shown here is derived from an EMBL/GenBank/DDBJ whole genome shotgun (WGS) entry which is preliminary data.</text>
</comment>
<reference evidence="2 3" key="1">
    <citation type="journal article" date="2017" name="Syst. Appl. Microbiol.">
        <title>Pseudomonas caspiana sp. nov., a citrus pathogen in the Pseudomonas syringae phylogenetic group.</title>
        <authorList>
            <person name="Busquets A."/>
            <person name="Gomila M."/>
            <person name="Beiki F."/>
            <person name="Mulet M."/>
            <person name="Rahimian H."/>
            <person name="Garcia-Valdes E."/>
            <person name="Lalucat J."/>
        </authorList>
    </citation>
    <scope>NUCLEOTIDE SEQUENCE [LARGE SCALE GENOMIC DNA]</scope>
    <source>
        <strain evidence="2 3">FBF102</strain>
    </source>
</reference>
<evidence type="ECO:0000313" key="2">
    <source>
        <dbReference type="EMBL" id="OUM75907.1"/>
    </source>
</evidence>
<dbReference type="AlphaFoldDB" id="A0A1Y3P7U7"/>
<proteinExistence type="predicted"/>
<organism evidence="2 3">
    <name type="scientific">Pseudomonas caspiana</name>
    <dbReference type="NCBI Taxonomy" id="1451454"/>
    <lineage>
        <taxon>Bacteria</taxon>
        <taxon>Pseudomonadati</taxon>
        <taxon>Pseudomonadota</taxon>
        <taxon>Gammaproteobacteria</taxon>
        <taxon>Pseudomonadales</taxon>
        <taxon>Pseudomonadaceae</taxon>
        <taxon>Pseudomonas</taxon>
    </lineage>
</organism>
<feature type="chain" id="PRO_5012034003" evidence="1">
    <location>
        <begin position="31"/>
        <end position="326"/>
    </location>
</feature>
<protein>
    <submittedName>
        <fullName evidence="2">Uncharacterized protein</fullName>
    </submittedName>
</protein>
<dbReference type="Proteomes" id="UP000195440">
    <property type="component" value="Unassembled WGS sequence"/>
</dbReference>
<evidence type="ECO:0000313" key="3">
    <source>
        <dbReference type="Proteomes" id="UP000195440"/>
    </source>
</evidence>
<keyword evidence="3" id="KW-1185">Reference proteome</keyword>
<feature type="signal peptide" evidence="1">
    <location>
        <begin position="1"/>
        <end position="30"/>
    </location>
</feature>
<evidence type="ECO:0000256" key="1">
    <source>
        <dbReference type="SAM" id="SignalP"/>
    </source>
</evidence>